<evidence type="ECO:0000256" key="10">
    <source>
        <dbReference type="ARBA" id="ARBA00038150"/>
    </source>
</evidence>
<evidence type="ECO:0000256" key="3">
    <source>
        <dbReference type="ARBA" id="ARBA00022676"/>
    </source>
</evidence>
<reference evidence="11" key="1">
    <citation type="submission" date="2021-03" db="EMBL/GenBank/DDBJ databases">
        <authorList>
            <person name="Bekaert M."/>
        </authorList>
    </citation>
    <scope>NUCLEOTIDE SEQUENCE</scope>
</reference>
<keyword evidence="8" id="KW-0472">Membrane</keyword>
<dbReference type="InterPro" id="IPR003406">
    <property type="entry name" value="Glyco_trans_14"/>
</dbReference>
<keyword evidence="9" id="KW-0325">Glycoprotein</keyword>
<keyword evidence="3 11" id="KW-0328">Glycosyltransferase</keyword>
<evidence type="ECO:0000256" key="8">
    <source>
        <dbReference type="ARBA" id="ARBA00023136"/>
    </source>
</evidence>
<gene>
    <name evidence="11" type="ORF">MEDL_21151</name>
</gene>
<dbReference type="GO" id="GO:0003829">
    <property type="term" value="F:beta-1,3-galactosyl-O-glycosyl-glycoprotein beta-1,6-N-acetylglucosaminyltransferase activity"/>
    <property type="evidence" value="ECO:0007669"/>
    <property type="project" value="UniProtKB-EC"/>
</dbReference>
<keyword evidence="5" id="KW-0812">Transmembrane</keyword>
<organism evidence="11 12">
    <name type="scientific">Mytilus edulis</name>
    <name type="common">Blue mussel</name>
    <dbReference type="NCBI Taxonomy" id="6550"/>
    <lineage>
        <taxon>Eukaryota</taxon>
        <taxon>Metazoa</taxon>
        <taxon>Spiralia</taxon>
        <taxon>Lophotrochozoa</taxon>
        <taxon>Mollusca</taxon>
        <taxon>Bivalvia</taxon>
        <taxon>Autobranchia</taxon>
        <taxon>Pteriomorphia</taxon>
        <taxon>Mytilida</taxon>
        <taxon>Mytiloidea</taxon>
        <taxon>Mytilidae</taxon>
        <taxon>Mytilinae</taxon>
        <taxon>Mytilus</taxon>
    </lineage>
</organism>
<dbReference type="Pfam" id="PF02485">
    <property type="entry name" value="Branch"/>
    <property type="match status" value="1"/>
</dbReference>
<keyword evidence="4 11" id="KW-0808">Transferase</keyword>
<keyword evidence="7" id="KW-1133">Transmembrane helix</keyword>
<evidence type="ECO:0000256" key="9">
    <source>
        <dbReference type="ARBA" id="ARBA00023180"/>
    </source>
</evidence>
<evidence type="ECO:0000256" key="2">
    <source>
        <dbReference type="ARBA" id="ARBA00004922"/>
    </source>
</evidence>
<evidence type="ECO:0000256" key="5">
    <source>
        <dbReference type="ARBA" id="ARBA00022692"/>
    </source>
</evidence>
<dbReference type="AlphaFoldDB" id="A0A8S3RFS3"/>
<comment type="subcellular location">
    <subcellularLocation>
        <location evidence="1">Membrane</location>
        <topology evidence="1">Single-pass type II membrane protein</topology>
    </subcellularLocation>
</comment>
<dbReference type="GO" id="GO:0016020">
    <property type="term" value="C:membrane"/>
    <property type="evidence" value="ECO:0007669"/>
    <property type="project" value="UniProtKB-SubCell"/>
</dbReference>
<dbReference type="EMBL" id="CAJPWZ010001063">
    <property type="protein sequence ID" value="CAG2206820.1"/>
    <property type="molecule type" value="Genomic_DNA"/>
</dbReference>
<evidence type="ECO:0000256" key="6">
    <source>
        <dbReference type="ARBA" id="ARBA00022968"/>
    </source>
</evidence>
<name>A0A8S3RFS3_MYTED</name>
<keyword evidence="12" id="KW-1185">Reference proteome</keyword>
<dbReference type="EC" id="2.4.1.102" evidence="11"/>
<dbReference type="PANTHER" id="PTHR19297:SF185">
    <property type="entry name" value="BETA-1,3-GALACTOSYL-O-GLYCOSYL-GLYCOPROTEIN BETA-1,6-N-ACETYLGLUCOSAMINYLTRANSFERASE 3"/>
    <property type="match status" value="1"/>
</dbReference>
<evidence type="ECO:0000256" key="4">
    <source>
        <dbReference type="ARBA" id="ARBA00022679"/>
    </source>
</evidence>
<comment type="caution">
    <text evidence="11">The sequence shown here is derived from an EMBL/GenBank/DDBJ whole genome shotgun (WGS) entry which is preliminary data.</text>
</comment>
<comment type="pathway">
    <text evidence="2">Protein modification; protein glycosylation.</text>
</comment>
<evidence type="ECO:0000313" key="11">
    <source>
        <dbReference type="EMBL" id="CAG2206820.1"/>
    </source>
</evidence>
<sequence length="479" mass="55612">MKQITERANFSTFISSKYSESNGTLHLEGYFEGGAFGKISVIDIKNLSFLSLWNKKSTVSYQERSEPITVSKKITGCPGFYPYHKVKINEVNEIEKKNLPDWRLFQQERTVESVNCRSLFDNNTLEQNKTLNNLLKQPYVEIPPSSYINISKDCEKYKQDRGYITSSLTEEEENFPIAYSILVFKGIQQVEMLLRSIYRPQNVYCIHCDTKADPNFKRALQSITSCFENVFISSRSFNVVWGTVGVLLPEIACMKDLWKHKKWKYFINLTGQEFPLRTNLELVKILKSYNGANDMESTVKRANKARWKDAPPPPHGITPVKGSVHVAVSRGFVEYILFDKIAKSYFNWTRSVEIPDEVFFSTLNHNPQLKIPGSYKGVPETDCDTKPFLTRFKNWGNHIYNWPCHGSRVRLVCVFGIGDLPLLASRPEMFANKFYLHYQPHALQCMDQLIYNRTRDEYFNVLKFDVSKYQSLEFIKHTV</sequence>
<proteinExistence type="inferred from homology"/>
<accession>A0A8S3RFS3</accession>
<dbReference type="OrthoDB" id="2019572at2759"/>
<evidence type="ECO:0000256" key="7">
    <source>
        <dbReference type="ARBA" id="ARBA00022989"/>
    </source>
</evidence>
<dbReference type="PANTHER" id="PTHR19297">
    <property type="entry name" value="GLYCOSYLTRANSFERASE 14 FAMILY MEMBER"/>
    <property type="match status" value="1"/>
</dbReference>
<dbReference type="Proteomes" id="UP000683360">
    <property type="component" value="Unassembled WGS sequence"/>
</dbReference>
<protein>
    <submittedName>
        <fullName evidence="11">GCNT1</fullName>
        <ecNumber evidence="11">2.4.1.102</ecNumber>
    </submittedName>
</protein>
<evidence type="ECO:0000256" key="1">
    <source>
        <dbReference type="ARBA" id="ARBA00004606"/>
    </source>
</evidence>
<comment type="similarity">
    <text evidence="10">Belongs to the glycosyltransferase 14 family.</text>
</comment>
<evidence type="ECO:0000313" key="12">
    <source>
        <dbReference type="Proteomes" id="UP000683360"/>
    </source>
</evidence>
<keyword evidence="6" id="KW-0735">Signal-anchor</keyword>